<dbReference type="Proteomes" id="UP001632038">
    <property type="component" value="Unassembled WGS sequence"/>
</dbReference>
<proteinExistence type="predicted"/>
<dbReference type="PROSITE" id="PS50896">
    <property type="entry name" value="LISH"/>
    <property type="match status" value="1"/>
</dbReference>
<evidence type="ECO:0000313" key="6">
    <source>
        <dbReference type="EMBL" id="KAL3646353.1"/>
    </source>
</evidence>
<organism evidence="6 7">
    <name type="scientific">Castilleja foliolosa</name>
    <dbReference type="NCBI Taxonomy" id="1961234"/>
    <lineage>
        <taxon>Eukaryota</taxon>
        <taxon>Viridiplantae</taxon>
        <taxon>Streptophyta</taxon>
        <taxon>Embryophyta</taxon>
        <taxon>Tracheophyta</taxon>
        <taxon>Spermatophyta</taxon>
        <taxon>Magnoliopsida</taxon>
        <taxon>eudicotyledons</taxon>
        <taxon>Gunneridae</taxon>
        <taxon>Pentapetalae</taxon>
        <taxon>asterids</taxon>
        <taxon>lamiids</taxon>
        <taxon>Lamiales</taxon>
        <taxon>Orobanchaceae</taxon>
        <taxon>Pedicularideae</taxon>
        <taxon>Castillejinae</taxon>
        <taxon>Castilleja</taxon>
    </lineage>
</organism>
<accession>A0ABD3DW55</accession>
<dbReference type="SMART" id="SM00667">
    <property type="entry name" value="LisH"/>
    <property type="match status" value="1"/>
</dbReference>
<protein>
    <recommendedName>
        <fullName evidence="8">LisH domain-containing protein</fullName>
    </recommendedName>
</protein>
<dbReference type="GO" id="GO:0005634">
    <property type="term" value="C:nucleus"/>
    <property type="evidence" value="ECO:0007669"/>
    <property type="project" value="UniProtKB-SubCell"/>
</dbReference>
<dbReference type="InterPro" id="IPR006594">
    <property type="entry name" value="LisH"/>
</dbReference>
<dbReference type="PANTHER" id="PTHR22846">
    <property type="entry name" value="WD40 REPEAT PROTEIN"/>
    <property type="match status" value="1"/>
</dbReference>
<gene>
    <name evidence="6" type="ORF">CASFOL_011533</name>
</gene>
<evidence type="ECO:0000256" key="4">
    <source>
        <dbReference type="ARBA" id="ARBA00023242"/>
    </source>
</evidence>
<evidence type="ECO:0008006" key="8">
    <source>
        <dbReference type="Google" id="ProtNLM"/>
    </source>
</evidence>
<dbReference type="EMBL" id="JAVIJP010000013">
    <property type="protein sequence ID" value="KAL3646353.1"/>
    <property type="molecule type" value="Genomic_DNA"/>
</dbReference>
<comment type="caution">
    <text evidence="6">The sequence shown here is derived from an EMBL/GenBank/DDBJ whole genome shotgun (WGS) entry which is preliminary data.</text>
</comment>
<comment type="subcellular location">
    <subcellularLocation>
        <location evidence="1">Nucleus</location>
    </subcellularLocation>
</comment>
<dbReference type="PANTHER" id="PTHR22846:SF2">
    <property type="entry name" value="F-BOX-LIKE_WD REPEAT-CONTAINING PROTEIN EBI"/>
    <property type="match status" value="1"/>
</dbReference>
<keyword evidence="7" id="KW-1185">Reference proteome</keyword>
<evidence type="ECO:0000256" key="3">
    <source>
        <dbReference type="ARBA" id="ARBA00022737"/>
    </source>
</evidence>
<dbReference type="Pfam" id="PF08513">
    <property type="entry name" value="LisH"/>
    <property type="match status" value="1"/>
</dbReference>
<evidence type="ECO:0000256" key="2">
    <source>
        <dbReference type="ARBA" id="ARBA00022574"/>
    </source>
</evidence>
<dbReference type="Gene3D" id="1.20.960.30">
    <property type="match status" value="1"/>
</dbReference>
<name>A0ABD3DW55_9LAMI</name>
<dbReference type="AlphaFoldDB" id="A0ABD3DW55"/>
<reference evidence="7" key="1">
    <citation type="journal article" date="2024" name="IScience">
        <title>Strigolactones Initiate the Formation of Haustorium-like Structures in Castilleja.</title>
        <authorList>
            <person name="Buerger M."/>
            <person name="Peterson D."/>
            <person name="Chory J."/>
        </authorList>
    </citation>
    <scope>NUCLEOTIDE SEQUENCE [LARGE SCALE GENOMIC DNA]</scope>
</reference>
<dbReference type="InterPro" id="IPR045183">
    <property type="entry name" value="Ebi-like"/>
</dbReference>
<keyword evidence="4" id="KW-0539">Nucleus</keyword>
<keyword evidence="3" id="KW-0677">Repeat</keyword>
<feature type="region of interest" description="Disordered" evidence="5">
    <location>
        <begin position="100"/>
        <end position="183"/>
    </location>
</feature>
<evidence type="ECO:0000256" key="5">
    <source>
        <dbReference type="SAM" id="MobiDB-lite"/>
    </source>
</evidence>
<sequence>MNSISAVQLNYIIYRYLMASGFVHTAFNFKYESGINNLPIDGDSVPHTTLIELVQTGLLFKEMQANAVNNADDEDYCFLPSTDLITKNVSELQKIVKGKMVNPSATEPKDLAKKGNQSASEPKGLAKKGNQSASEPKGLAKKGNPSASEPKDLAKKGNPSASEPMDIAKKGNEGTSRGARRFRLRRSKLGRCYFKD</sequence>
<keyword evidence="2" id="KW-0853">WD repeat</keyword>
<evidence type="ECO:0000313" key="7">
    <source>
        <dbReference type="Proteomes" id="UP001632038"/>
    </source>
</evidence>
<evidence type="ECO:0000256" key="1">
    <source>
        <dbReference type="ARBA" id="ARBA00004123"/>
    </source>
</evidence>